<dbReference type="InterPro" id="IPR028995">
    <property type="entry name" value="Glyco_hydro_57/38_cen_sf"/>
</dbReference>
<dbReference type="Pfam" id="PF09094">
    <property type="entry name" value="AmyA-A_glucT_m"/>
    <property type="match status" value="1"/>
</dbReference>
<dbReference type="InterPro" id="IPR011330">
    <property type="entry name" value="Glyco_hydro/deAcase_b/a-brl"/>
</dbReference>
<dbReference type="GO" id="GO:0003824">
    <property type="term" value="F:catalytic activity"/>
    <property type="evidence" value="ECO:0007669"/>
    <property type="project" value="InterPro"/>
</dbReference>
<dbReference type="Gene3D" id="2.70.98.10">
    <property type="match status" value="1"/>
</dbReference>
<dbReference type="AlphaFoldDB" id="A0A0C5JL98"/>
<evidence type="ECO:0008006" key="9">
    <source>
        <dbReference type="Google" id="ProtNLM"/>
    </source>
</evidence>
<evidence type="ECO:0000259" key="5">
    <source>
        <dbReference type="Pfam" id="PF09094"/>
    </source>
</evidence>
<dbReference type="Pfam" id="PF03065">
    <property type="entry name" value="Glyco_hydro_57"/>
    <property type="match status" value="1"/>
</dbReference>
<dbReference type="Pfam" id="PF09095">
    <property type="entry name" value="AmyA-gluTrfs_C"/>
    <property type="match status" value="2"/>
</dbReference>
<dbReference type="SUPFAM" id="SSF88713">
    <property type="entry name" value="Glycoside hydrolase/deacetylase"/>
    <property type="match status" value="1"/>
</dbReference>
<dbReference type="STRING" id="1565605.PG1C_05950"/>
<dbReference type="RefSeq" id="WP_202636496.1">
    <property type="nucleotide sequence ID" value="NZ_CP010554.1"/>
</dbReference>
<evidence type="ECO:0000259" key="6">
    <source>
        <dbReference type="Pfam" id="PF09095"/>
    </source>
</evidence>
<dbReference type="PATRIC" id="fig|1565605.3.peg.1251"/>
<accession>A0A0C5JL98</accession>
<dbReference type="Gene3D" id="3.20.110.20">
    <property type="match status" value="1"/>
</dbReference>
<dbReference type="PANTHER" id="PTHR36306:SF1">
    <property type="entry name" value="ALPHA-AMYLASE-RELATED"/>
    <property type="match status" value="1"/>
</dbReference>
<dbReference type="GO" id="GO:0030246">
    <property type="term" value="F:carbohydrate binding"/>
    <property type="evidence" value="ECO:0007669"/>
    <property type="project" value="InterPro"/>
</dbReference>
<feature type="domain" description="Alpha-amylase/4-alpha-glucanotransferase C-terminal" evidence="6">
    <location>
        <begin position="686"/>
        <end position="719"/>
    </location>
</feature>
<feature type="domain" description="Alpha-amylase/4-alpha-glucanotransferase C-terminal" evidence="6">
    <location>
        <begin position="402"/>
        <end position="632"/>
    </location>
</feature>
<evidence type="ECO:0000259" key="4">
    <source>
        <dbReference type="Pfam" id="PF03065"/>
    </source>
</evidence>
<feature type="compositionally biased region" description="Basic and acidic residues" evidence="3">
    <location>
        <begin position="660"/>
        <end position="678"/>
    </location>
</feature>
<dbReference type="CDD" id="cd10793">
    <property type="entry name" value="GH57N_TLGT_like"/>
    <property type="match status" value="1"/>
</dbReference>
<dbReference type="InterPro" id="IPR014718">
    <property type="entry name" value="GH-type_carb-bd"/>
</dbReference>
<evidence type="ECO:0000256" key="1">
    <source>
        <dbReference type="ARBA" id="ARBA00006821"/>
    </source>
</evidence>
<dbReference type="InterPro" id="IPR015179">
    <property type="entry name" value="A-amylase/a-glucTrfase_C"/>
</dbReference>
<dbReference type="InterPro" id="IPR004300">
    <property type="entry name" value="Glyco_hydro_57_N"/>
</dbReference>
<dbReference type="GO" id="GO:0005975">
    <property type="term" value="P:carbohydrate metabolic process"/>
    <property type="evidence" value="ECO:0007669"/>
    <property type="project" value="InterPro"/>
</dbReference>
<comment type="similarity">
    <text evidence="1">Belongs to the glycosyl hydrolase 57 family.</text>
</comment>
<keyword evidence="8" id="KW-1185">Reference proteome</keyword>
<feature type="domain" description="Glycoside hydrolase family 57 N-terminal" evidence="4">
    <location>
        <begin position="17"/>
        <end position="267"/>
    </location>
</feature>
<evidence type="ECO:0000256" key="2">
    <source>
        <dbReference type="ARBA" id="ARBA00023277"/>
    </source>
</evidence>
<dbReference type="InterPro" id="IPR052046">
    <property type="entry name" value="GH57_Enzymes"/>
</dbReference>
<gene>
    <name evidence="7" type="ORF">PG1C_05950</name>
</gene>
<sequence>MPITLLFGVHAHQPVGNFPAVINDAHLRSYGMFLRVMECYPAFRFSVHFSGWLLDYLLAHYPADMARLAVMTRRGQVEWFGSGDCEPVLAAIPHRDRVTQITTLSDKIERHFGVRPAGAWLTERVWESSVVPALAETGIRYVAVDDYHFLCAGMAGRQLDSFYTTEDDGQRLDLFPIAEAARYRLPFSPALDAVAWLEDLARQGRRAAIYFDDIEKFGIWPETHEWVYEKGWLTQFVEGVLASPLIRTATYADYHAREKTRGIVYLPTTSYIEMNEWTLPAPRASVYRALVDTEKAAGRFEAHKPFLRGGIWRNFMSRYPEANWMHKRMLDISQRLARLPAAQRTAGMQEHLHRAQANDAYWHGLFGGLYLPHLRRAVWHNLLALEAALDPLAPAAALERRDLDNDGHDELLLRSGELLAVIREDGDAALVEFSSLPLAHNFGDTLRRHAETYHAKIGLSEGGLKNPSLDAGATAPTAEKSRIASAHDRIAFLQAIVPADAEPDVRPRGICIDSWVAADGTRHALDTYCRDTTPGHFAAAGDGWRVEKRYALQGDTLEIAYRITDGSGGVSTLDFPAEQLETQINLAMPSCDGYGGRYVLADGSIPGGFGQTLELSALHHITLEDAELGNQFSNQPGTLPAYRHGALQLVAVPQGYFPETSRDRDGFPETGSNKDSKLRGVSPAPTFTAQPHHTVSQSEAGFEKIMQAICLTLRWRVATGGWQRITLKVTSTA</sequence>
<feature type="domain" description="Alpha-amylase/4-alpha-glucanotransferase central" evidence="5">
    <location>
        <begin position="310"/>
        <end position="387"/>
    </location>
</feature>
<protein>
    <recommendedName>
        <fullName evidence="9">Glycosyl hydrolase</fullName>
    </recommendedName>
</protein>
<dbReference type="EMBL" id="CP010554">
    <property type="protein sequence ID" value="AJP48126.1"/>
    <property type="molecule type" value="Genomic_DNA"/>
</dbReference>
<proteinExistence type="inferred from homology"/>
<dbReference type="KEGG" id="rbu:PG1C_05950"/>
<reference evidence="7 8" key="1">
    <citation type="journal article" date="2015" name="Genome Announc.">
        <title>Complete Genome Sequence of a Novel Bacterium within the Family Rhodocyclaceae That Degrades Polycyclic Aromatic Hydrocarbons.</title>
        <authorList>
            <person name="Singleton D.R."/>
            <person name="Dickey A.N."/>
            <person name="Scholl E.H."/>
            <person name="Wright F.A."/>
            <person name="Aitken M.D."/>
        </authorList>
    </citation>
    <scope>NUCLEOTIDE SEQUENCE [LARGE SCALE GENOMIC DNA]</scope>
    <source>
        <strain evidence="8">PG1-Ca6</strain>
    </source>
</reference>
<dbReference type="SUPFAM" id="SSF88688">
    <property type="entry name" value="Families 57/38 glycoside transferase middle domain"/>
    <property type="match status" value="1"/>
</dbReference>
<feature type="compositionally biased region" description="Polar residues" evidence="3">
    <location>
        <begin position="685"/>
        <end position="695"/>
    </location>
</feature>
<name>A0A0C5JL98_9PROT</name>
<dbReference type="HOGENOM" id="CLU_026700_0_0_4"/>
<dbReference type="InterPro" id="IPR011013">
    <property type="entry name" value="Gal_mutarotase_sf_dom"/>
</dbReference>
<keyword evidence="2" id="KW-0119">Carbohydrate metabolism</keyword>
<dbReference type="InterPro" id="IPR015178">
    <property type="entry name" value="A-amylase/a-glucTrfase_central"/>
</dbReference>
<organism evidence="7 8">
    <name type="scientific">Rugosibacter aromaticivorans</name>
    <dbReference type="NCBI Taxonomy" id="1565605"/>
    <lineage>
        <taxon>Bacteria</taxon>
        <taxon>Pseudomonadati</taxon>
        <taxon>Pseudomonadota</taxon>
        <taxon>Betaproteobacteria</taxon>
        <taxon>Nitrosomonadales</taxon>
        <taxon>Sterolibacteriaceae</taxon>
        <taxon>Rugosibacter</taxon>
    </lineage>
</organism>
<dbReference type="PANTHER" id="PTHR36306">
    <property type="entry name" value="ALPHA-AMYLASE-RELATED-RELATED"/>
    <property type="match status" value="1"/>
</dbReference>
<dbReference type="SUPFAM" id="SSF74650">
    <property type="entry name" value="Galactose mutarotase-like"/>
    <property type="match status" value="2"/>
</dbReference>
<evidence type="ECO:0000313" key="8">
    <source>
        <dbReference type="Proteomes" id="UP000061603"/>
    </source>
</evidence>
<evidence type="ECO:0000256" key="3">
    <source>
        <dbReference type="SAM" id="MobiDB-lite"/>
    </source>
</evidence>
<dbReference type="Proteomes" id="UP000061603">
    <property type="component" value="Chromosome"/>
</dbReference>
<feature type="region of interest" description="Disordered" evidence="3">
    <location>
        <begin position="658"/>
        <end position="695"/>
    </location>
</feature>
<evidence type="ECO:0000313" key="7">
    <source>
        <dbReference type="EMBL" id="AJP48126.1"/>
    </source>
</evidence>